<dbReference type="InterPro" id="IPR010982">
    <property type="entry name" value="Lambda_DNA-bd_dom_sf"/>
</dbReference>
<dbReference type="SUPFAM" id="SSF47413">
    <property type="entry name" value="lambda repressor-like DNA-binding domains"/>
    <property type="match status" value="1"/>
</dbReference>
<dbReference type="PANTHER" id="PTHR30146:SF109">
    <property type="entry name" value="HTH-TYPE TRANSCRIPTIONAL REGULATOR GALS"/>
    <property type="match status" value="1"/>
</dbReference>
<dbReference type="PROSITE" id="PS50932">
    <property type="entry name" value="HTH_LACI_2"/>
    <property type="match status" value="1"/>
</dbReference>
<dbReference type="AlphaFoldDB" id="A0A3B0TFX6"/>
<dbReference type="InterPro" id="IPR000843">
    <property type="entry name" value="HTH_LacI"/>
</dbReference>
<proteinExistence type="predicted"/>
<dbReference type="GO" id="GO:0003700">
    <property type="term" value="F:DNA-binding transcription factor activity"/>
    <property type="evidence" value="ECO:0007669"/>
    <property type="project" value="TreeGrafter"/>
</dbReference>
<feature type="domain" description="HTH lacI-type" evidence="4">
    <location>
        <begin position="6"/>
        <end position="60"/>
    </location>
</feature>
<name>A0A3B0TFX6_9ZZZZ</name>
<dbReference type="SUPFAM" id="SSF53822">
    <property type="entry name" value="Periplasmic binding protein-like I"/>
    <property type="match status" value="1"/>
</dbReference>
<dbReference type="GO" id="GO:0000976">
    <property type="term" value="F:transcription cis-regulatory region binding"/>
    <property type="evidence" value="ECO:0007669"/>
    <property type="project" value="TreeGrafter"/>
</dbReference>
<dbReference type="Gene3D" id="1.10.260.40">
    <property type="entry name" value="lambda repressor-like DNA-binding domains"/>
    <property type="match status" value="1"/>
</dbReference>
<evidence type="ECO:0000259" key="4">
    <source>
        <dbReference type="PROSITE" id="PS50932"/>
    </source>
</evidence>
<evidence type="ECO:0000313" key="5">
    <source>
        <dbReference type="EMBL" id="VAW17495.1"/>
    </source>
</evidence>
<keyword evidence="2" id="KW-0238">DNA-binding</keyword>
<keyword evidence="1" id="KW-0805">Transcription regulation</keyword>
<dbReference type="InterPro" id="IPR028082">
    <property type="entry name" value="Peripla_BP_I"/>
</dbReference>
<accession>A0A3B0TFX6</accession>
<sequence>MSKKNISINDVARRAKVSITTVSRVINNVPTVSVKNRVKVEEAVKHLNFSPNVSAQRLATGVNTAIGLVMPGYPGIFHSFYAIELIRGVGHACETLRLDLVFHITNGFNPLNTNAAGGVIFADIIENRSQVESAVARGTPCVIVNNIVDDLDVDYIAVDNHLGGELVADYLIGLGHKRIATVSGNLNTQSGLHRHEGFLSFLKKKKNIIPPEYICEGDYSRRSARIAAEKLMKLKKIPTAIFAASDDMALEIINVVQESGLKVPEDITVIGFDDNPACLYSSVSLTTVKQPLFQIASEAVRFLNAVLNEKKKKRKKTVLNPELVIRESSAPPKKGL</sequence>
<keyword evidence="3" id="KW-0804">Transcription</keyword>
<dbReference type="CDD" id="cd06267">
    <property type="entry name" value="PBP1_LacI_sugar_binding-like"/>
    <property type="match status" value="1"/>
</dbReference>
<dbReference type="SMART" id="SM00354">
    <property type="entry name" value="HTH_LACI"/>
    <property type="match status" value="1"/>
</dbReference>
<dbReference type="EMBL" id="UOEN01000376">
    <property type="protein sequence ID" value="VAW17495.1"/>
    <property type="molecule type" value="Genomic_DNA"/>
</dbReference>
<gene>
    <name evidence="5" type="ORF">MNBD_BACTEROID05-705</name>
</gene>
<dbReference type="Pfam" id="PF13377">
    <property type="entry name" value="Peripla_BP_3"/>
    <property type="match status" value="1"/>
</dbReference>
<protein>
    <recommendedName>
        <fullName evidence="4">HTH lacI-type domain-containing protein</fullName>
    </recommendedName>
</protein>
<dbReference type="PROSITE" id="PS00356">
    <property type="entry name" value="HTH_LACI_1"/>
    <property type="match status" value="1"/>
</dbReference>
<dbReference type="Gene3D" id="3.40.50.2300">
    <property type="match status" value="2"/>
</dbReference>
<dbReference type="PANTHER" id="PTHR30146">
    <property type="entry name" value="LACI-RELATED TRANSCRIPTIONAL REPRESSOR"/>
    <property type="match status" value="1"/>
</dbReference>
<dbReference type="Pfam" id="PF00356">
    <property type="entry name" value="LacI"/>
    <property type="match status" value="1"/>
</dbReference>
<dbReference type="CDD" id="cd01392">
    <property type="entry name" value="HTH_LacI"/>
    <property type="match status" value="1"/>
</dbReference>
<evidence type="ECO:0000256" key="2">
    <source>
        <dbReference type="ARBA" id="ARBA00023125"/>
    </source>
</evidence>
<reference evidence="5" key="1">
    <citation type="submission" date="2018-06" db="EMBL/GenBank/DDBJ databases">
        <authorList>
            <person name="Zhirakovskaya E."/>
        </authorList>
    </citation>
    <scope>NUCLEOTIDE SEQUENCE</scope>
</reference>
<evidence type="ECO:0000256" key="1">
    <source>
        <dbReference type="ARBA" id="ARBA00023015"/>
    </source>
</evidence>
<dbReference type="InterPro" id="IPR046335">
    <property type="entry name" value="LacI/GalR-like_sensor"/>
</dbReference>
<organism evidence="5">
    <name type="scientific">hydrothermal vent metagenome</name>
    <dbReference type="NCBI Taxonomy" id="652676"/>
    <lineage>
        <taxon>unclassified sequences</taxon>
        <taxon>metagenomes</taxon>
        <taxon>ecological metagenomes</taxon>
    </lineage>
</organism>
<evidence type="ECO:0000256" key="3">
    <source>
        <dbReference type="ARBA" id="ARBA00023163"/>
    </source>
</evidence>